<keyword evidence="9" id="KW-1185">Reference proteome</keyword>
<evidence type="ECO:0000256" key="3">
    <source>
        <dbReference type="ARBA" id="ARBA00022801"/>
    </source>
</evidence>
<evidence type="ECO:0000256" key="4">
    <source>
        <dbReference type="ARBA" id="ARBA00022912"/>
    </source>
</evidence>
<evidence type="ECO:0000313" key="6">
    <source>
        <dbReference type="EMBL" id="AYE33894.1"/>
    </source>
</evidence>
<evidence type="ECO:0000313" key="8">
    <source>
        <dbReference type="Proteomes" id="UP000280586"/>
    </source>
</evidence>
<dbReference type="InterPro" id="IPR016195">
    <property type="entry name" value="Pol/histidinol_Pase-like"/>
</dbReference>
<evidence type="ECO:0000256" key="1">
    <source>
        <dbReference type="ARBA" id="ARBA00005750"/>
    </source>
</evidence>
<protein>
    <recommendedName>
        <fullName evidence="2">protein-tyrosine-phosphatase</fullName>
        <ecNumber evidence="2">3.1.3.48</ecNumber>
    </recommendedName>
</protein>
<reference evidence="7" key="2">
    <citation type="submission" date="2022-06" db="EMBL/GenBank/DDBJ databases">
        <authorList>
            <person name="Holder M.E."/>
            <person name="Ajami N.J."/>
            <person name="Petrosino J.F."/>
        </authorList>
    </citation>
    <scope>NUCLEOTIDE SEQUENCE</scope>
    <source>
        <strain evidence="7">RMA 8861</strain>
    </source>
</reference>
<evidence type="ECO:0000256" key="5">
    <source>
        <dbReference type="ARBA" id="ARBA00051722"/>
    </source>
</evidence>
<evidence type="ECO:0000313" key="7">
    <source>
        <dbReference type="EMBL" id="USS00454.1"/>
    </source>
</evidence>
<dbReference type="InterPro" id="IPR016667">
    <property type="entry name" value="Caps_polysacc_synth_CpsB/CapC"/>
</dbReference>
<dbReference type="GeneID" id="303560056"/>
<dbReference type="PANTHER" id="PTHR39181:SF1">
    <property type="entry name" value="TYROSINE-PROTEIN PHOSPHATASE YWQE"/>
    <property type="match status" value="1"/>
</dbReference>
<evidence type="ECO:0000313" key="9">
    <source>
        <dbReference type="Proteomes" id="UP001055437"/>
    </source>
</evidence>
<comment type="catalytic activity">
    <reaction evidence="5">
        <text>O-phospho-L-tyrosyl-[protein] + H2O = L-tyrosyl-[protein] + phosphate</text>
        <dbReference type="Rhea" id="RHEA:10684"/>
        <dbReference type="Rhea" id="RHEA-COMP:10136"/>
        <dbReference type="Rhea" id="RHEA-COMP:20101"/>
        <dbReference type="ChEBI" id="CHEBI:15377"/>
        <dbReference type="ChEBI" id="CHEBI:43474"/>
        <dbReference type="ChEBI" id="CHEBI:46858"/>
        <dbReference type="ChEBI" id="CHEBI:61978"/>
        <dbReference type="EC" id="3.1.3.48"/>
    </reaction>
</comment>
<dbReference type="KEGG" id="csep:CP523_05090"/>
<name>A0A9N7JKU3_CLOSE</name>
<dbReference type="PIRSF" id="PIRSF016557">
    <property type="entry name" value="Caps_synth_CpsB"/>
    <property type="match status" value="1"/>
</dbReference>
<gene>
    <name evidence="6" type="ORF">CP523_05090</name>
    <name evidence="7" type="ORF">NH397_13345</name>
</gene>
<dbReference type="AlphaFoldDB" id="A0A9N7JKU3"/>
<dbReference type="Gene3D" id="3.20.20.140">
    <property type="entry name" value="Metal-dependent hydrolases"/>
    <property type="match status" value="1"/>
</dbReference>
<dbReference type="Proteomes" id="UP000280586">
    <property type="component" value="Chromosome"/>
</dbReference>
<dbReference type="Proteomes" id="UP001055437">
    <property type="component" value="Chromosome"/>
</dbReference>
<dbReference type="RefSeq" id="WP_066676198.1">
    <property type="nucleotide sequence ID" value="NZ_CABMIZ010000014.1"/>
</dbReference>
<dbReference type="Pfam" id="PF19567">
    <property type="entry name" value="CpsB_CapC"/>
    <property type="match status" value="1"/>
</dbReference>
<keyword evidence="3" id="KW-0378">Hydrolase</keyword>
<dbReference type="SUPFAM" id="SSF89550">
    <property type="entry name" value="PHP domain-like"/>
    <property type="match status" value="1"/>
</dbReference>
<dbReference type="EMBL" id="CP099799">
    <property type="protein sequence ID" value="USS00454.1"/>
    <property type="molecule type" value="Genomic_DNA"/>
</dbReference>
<dbReference type="OrthoDB" id="9788539at2"/>
<sequence length="257" mass="29816">MIDLHSHIIYGIDDGSKSKEMTLNMLRKSVETGTRKIVATPHFFPGRYEVKSGDVKEYVKELNALTKENGINIEIYSGQEVYYTENILKYYNEGLIGTINNTRYMLIELPMRNFSRTNVINDIYELQIKGIIPIIAHPERYKPFIEEPRLINKLIREGFLFQLNTGSITGMFGKNAKKTANIFLKNKVYSFIGSDAHRDVKRNTDMSLGLEAINKIDKKYLSEINRWSEDMLLNKDVEFGGNIIEKKKNFILRLFSR</sequence>
<comment type="similarity">
    <text evidence="1">Belongs to the metallo-dependent hydrolases superfamily. CpsB/CapC family.</text>
</comment>
<keyword evidence="4" id="KW-0904">Protein phosphatase</keyword>
<accession>A0A9N7JKU3</accession>
<reference evidence="6 8" key="1">
    <citation type="submission" date="2017-09" db="EMBL/GenBank/DDBJ databases">
        <authorList>
            <person name="Thomas P."/>
            <person name="Seyboldt C."/>
        </authorList>
    </citation>
    <scope>NUCLEOTIDE SEQUENCE [LARGE SCALE GENOMIC DNA]</scope>
    <source>
        <strain evidence="6 8">DSM 7534</strain>
    </source>
</reference>
<evidence type="ECO:0000256" key="2">
    <source>
        <dbReference type="ARBA" id="ARBA00013064"/>
    </source>
</evidence>
<organism evidence="6 8">
    <name type="scientific">Clostridium septicum</name>
    <dbReference type="NCBI Taxonomy" id="1504"/>
    <lineage>
        <taxon>Bacteria</taxon>
        <taxon>Bacillati</taxon>
        <taxon>Bacillota</taxon>
        <taxon>Clostridia</taxon>
        <taxon>Eubacteriales</taxon>
        <taxon>Clostridiaceae</taxon>
        <taxon>Clostridium</taxon>
    </lineage>
</organism>
<dbReference type="PANTHER" id="PTHR39181">
    <property type="entry name" value="TYROSINE-PROTEIN PHOSPHATASE YWQE"/>
    <property type="match status" value="1"/>
</dbReference>
<dbReference type="GO" id="GO:0030145">
    <property type="term" value="F:manganese ion binding"/>
    <property type="evidence" value="ECO:0007669"/>
    <property type="project" value="InterPro"/>
</dbReference>
<proteinExistence type="inferred from homology"/>
<dbReference type="EC" id="3.1.3.48" evidence="2"/>
<dbReference type="EMBL" id="CP023671">
    <property type="protein sequence ID" value="AYE33894.1"/>
    <property type="molecule type" value="Genomic_DNA"/>
</dbReference>
<dbReference type="GO" id="GO:0004725">
    <property type="term" value="F:protein tyrosine phosphatase activity"/>
    <property type="evidence" value="ECO:0007669"/>
    <property type="project" value="UniProtKB-EC"/>
</dbReference>